<dbReference type="OrthoDB" id="5561043at2759"/>
<keyword evidence="7" id="KW-1185">Reference proteome</keyword>
<reference evidence="6 7" key="1">
    <citation type="submission" date="2015-01" db="EMBL/GenBank/DDBJ databases">
        <title>The Genome Sequence of Exophiala xenobiotica CBS118157.</title>
        <authorList>
            <consortium name="The Broad Institute Genomics Platform"/>
            <person name="Cuomo C."/>
            <person name="de Hoog S."/>
            <person name="Gorbushina A."/>
            <person name="Stielow B."/>
            <person name="Teixiera M."/>
            <person name="Abouelleil A."/>
            <person name="Chapman S.B."/>
            <person name="Priest M."/>
            <person name="Young S.K."/>
            <person name="Wortman J."/>
            <person name="Nusbaum C."/>
            <person name="Birren B."/>
        </authorList>
    </citation>
    <scope>NUCLEOTIDE SEQUENCE [LARGE SCALE GENOMIC DNA]</scope>
    <source>
        <strain evidence="6 7">CBS 118157</strain>
    </source>
</reference>
<gene>
    <name evidence="6" type="ORF">PV05_00225</name>
</gene>
<dbReference type="PANTHER" id="PTHR30011:SF16">
    <property type="entry name" value="C2H2 FINGER DOMAIN TRANSCRIPTION FACTOR (EUROFUNG)-RELATED"/>
    <property type="match status" value="1"/>
</dbReference>
<keyword evidence="3" id="KW-0560">Oxidoreductase</keyword>
<evidence type="ECO:0000259" key="5">
    <source>
        <dbReference type="Pfam" id="PF00296"/>
    </source>
</evidence>
<accession>A0A0D2EW32</accession>
<keyword evidence="4" id="KW-0503">Monooxygenase</keyword>
<dbReference type="SUPFAM" id="SSF51679">
    <property type="entry name" value="Bacterial luciferase-like"/>
    <property type="match status" value="1"/>
</dbReference>
<feature type="domain" description="Luciferase-like" evidence="5">
    <location>
        <begin position="24"/>
        <end position="158"/>
    </location>
</feature>
<dbReference type="AlphaFoldDB" id="A0A0D2EW32"/>
<dbReference type="HOGENOM" id="CLU_022256_4_0_1"/>
<dbReference type="Pfam" id="PF00296">
    <property type="entry name" value="Bac_luciferase"/>
    <property type="match status" value="1"/>
</dbReference>
<keyword evidence="2" id="KW-0288">FMN</keyword>
<sequence>MGKRQIQLAFFETACTGNFVCAGQWRSPGEISSTKDRIDYYMKLAQLAERGKILCVFFADSYGGKEVYGGSQAPLLKAGTQVAQLDPVTLISALGMVTNSVCFGITGSTSYLKPYMLARTWSSLDHLTNGRVGWNVVTSYSKEVAFALGLTDVVARRQALRDG</sequence>
<dbReference type="InterPro" id="IPR036661">
    <property type="entry name" value="Luciferase-like_sf"/>
</dbReference>
<name>A0A0D2EW32_9EURO</name>
<dbReference type="GeneID" id="25322133"/>
<dbReference type="InterPro" id="IPR051260">
    <property type="entry name" value="Diverse_substr_monoxygenases"/>
</dbReference>
<dbReference type="GO" id="GO:0016705">
    <property type="term" value="F:oxidoreductase activity, acting on paired donors, with incorporation or reduction of molecular oxygen"/>
    <property type="evidence" value="ECO:0007669"/>
    <property type="project" value="InterPro"/>
</dbReference>
<evidence type="ECO:0000256" key="2">
    <source>
        <dbReference type="ARBA" id="ARBA00022643"/>
    </source>
</evidence>
<dbReference type="STRING" id="348802.A0A0D2EW32"/>
<evidence type="ECO:0000256" key="1">
    <source>
        <dbReference type="ARBA" id="ARBA00022630"/>
    </source>
</evidence>
<evidence type="ECO:0000256" key="3">
    <source>
        <dbReference type="ARBA" id="ARBA00023002"/>
    </source>
</evidence>
<dbReference type="RefSeq" id="XP_013320552.1">
    <property type="nucleotide sequence ID" value="XM_013465098.1"/>
</dbReference>
<evidence type="ECO:0000313" key="7">
    <source>
        <dbReference type="Proteomes" id="UP000054342"/>
    </source>
</evidence>
<dbReference type="InterPro" id="IPR011251">
    <property type="entry name" value="Luciferase-like_dom"/>
</dbReference>
<dbReference type="EMBL" id="KN847317">
    <property type="protein sequence ID" value="KIW59968.1"/>
    <property type="molecule type" value="Genomic_DNA"/>
</dbReference>
<dbReference type="Proteomes" id="UP000054342">
    <property type="component" value="Unassembled WGS sequence"/>
</dbReference>
<evidence type="ECO:0000313" key="6">
    <source>
        <dbReference type="EMBL" id="KIW59968.1"/>
    </source>
</evidence>
<dbReference type="Gene3D" id="3.20.20.30">
    <property type="entry name" value="Luciferase-like domain"/>
    <property type="match status" value="1"/>
</dbReference>
<protein>
    <recommendedName>
        <fullName evidence="5">Luciferase-like domain-containing protein</fullName>
    </recommendedName>
</protein>
<dbReference type="GO" id="GO:0004497">
    <property type="term" value="F:monooxygenase activity"/>
    <property type="evidence" value="ECO:0007669"/>
    <property type="project" value="UniProtKB-KW"/>
</dbReference>
<proteinExistence type="predicted"/>
<evidence type="ECO:0000256" key="4">
    <source>
        <dbReference type="ARBA" id="ARBA00023033"/>
    </source>
</evidence>
<dbReference type="PANTHER" id="PTHR30011">
    <property type="entry name" value="ALKANESULFONATE MONOOXYGENASE-RELATED"/>
    <property type="match status" value="1"/>
</dbReference>
<keyword evidence="1" id="KW-0285">Flavoprotein</keyword>
<organism evidence="6 7">
    <name type="scientific">Exophiala xenobiotica</name>
    <dbReference type="NCBI Taxonomy" id="348802"/>
    <lineage>
        <taxon>Eukaryota</taxon>
        <taxon>Fungi</taxon>
        <taxon>Dikarya</taxon>
        <taxon>Ascomycota</taxon>
        <taxon>Pezizomycotina</taxon>
        <taxon>Eurotiomycetes</taxon>
        <taxon>Chaetothyriomycetidae</taxon>
        <taxon>Chaetothyriales</taxon>
        <taxon>Herpotrichiellaceae</taxon>
        <taxon>Exophiala</taxon>
    </lineage>
</organism>